<reference evidence="1" key="1">
    <citation type="journal article" date="2020" name="Nature">
        <title>Giant virus diversity and host interactions through global metagenomics.</title>
        <authorList>
            <person name="Schulz F."/>
            <person name="Roux S."/>
            <person name="Paez-Espino D."/>
            <person name="Jungbluth S."/>
            <person name="Walsh D.A."/>
            <person name="Denef V.J."/>
            <person name="McMahon K.D."/>
            <person name="Konstantinidis K.T."/>
            <person name="Eloe-Fadrosh E.A."/>
            <person name="Kyrpides N.C."/>
            <person name="Woyke T."/>
        </authorList>
    </citation>
    <scope>NUCLEOTIDE SEQUENCE</scope>
    <source>
        <strain evidence="1">GVMAG-M-3300025860-20</strain>
    </source>
</reference>
<organism evidence="1">
    <name type="scientific">viral metagenome</name>
    <dbReference type="NCBI Taxonomy" id="1070528"/>
    <lineage>
        <taxon>unclassified sequences</taxon>
        <taxon>metagenomes</taxon>
        <taxon>organismal metagenomes</taxon>
    </lineage>
</organism>
<evidence type="ECO:0000313" key="1">
    <source>
        <dbReference type="EMBL" id="QHU00774.1"/>
    </source>
</evidence>
<proteinExistence type="predicted"/>
<accession>A0A6C0JAW1</accession>
<dbReference type="EMBL" id="MN740329">
    <property type="protein sequence ID" value="QHU00774.1"/>
    <property type="molecule type" value="Genomic_DNA"/>
</dbReference>
<protein>
    <submittedName>
        <fullName evidence="1">Uncharacterized protein</fullName>
    </submittedName>
</protein>
<name>A0A6C0JAW1_9ZZZZ</name>
<sequence length="62" mass="7393">MKMDYDEIKNYILLKGVHDNTIINCVANEMKIKQYVKPFNNIPEAQEKIDSAIVWYMNHFKT</sequence>
<dbReference type="AlphaFoldDB" id="A0A6C0JAW1"/>